<comment type="caution">
    <text evidence="15">The sequence shown here is derived from an EMBL/GenBank/DDBJ whole genome shotgun (WGS) entry which is preliminary data.</text>
</comment>
<dbReference type="PROSITE" id="PS50126">
    <property type="entry name" value="S1"/>
    <property type="match status" value="1"/>
</dbReference>
<dbReference type="InterPro" id="IPR011709">
    <property type="entry name" value="DEAD-box_helicase_OB_fold"/>
</dbReference>
<feature type="compositionally biased region" description="Basic and acidic residues" evidence="11">
    <location>
        <begin position="141"/>
        <end position="166"/>
    </location>
</feature>
<keyword evidence="5 15" id="KW-0378">Hydrolase</keyword>
<dbReference type="InterPro" id="IPR014001">
    <property type="entry name" value="Helicase_ATP-bd"/>
</dbReference>
<dbReference type="SMART" id="SM00847">
    <property type="entry name" value="HA2"/>
    <property type="match status" value="1"/>
</dbReference>
<evidence type="ECO:0000256" key="10">
    <source>
        <dbReference type="ARBA" id="ARBA00047984"/>
    </source>
</evidence>
<protein>
    <recommendedName>
        <fullName evidence="2">RNA helicase</fullName>
        <ecNumber evidence="2">3.6.4.13</ecNumber>
    </recommendedName>
</protein>
<dbReference type="CDD" id="cd05684">
    <property type="entry name" value="S1_DHX8_helicase"/>
    <property type="match status" value="1"/>
</dbReference>
<evidence type="ECO:0000256" key="3">
    <source>
        <dbReference type="ARBA" id="ARBA00022664"/>
    </source>
</evidence>
<dbReference type="GO" id="GO:0071013">
    <property type="term" value="C:catalytic step 2 spliceosome"/>
    <property type="evidence" value="ECO:0007669"/>
    <property type="project" value="TreeGrafter"/>
</dbReference>
<proteinExistence type="predicted"/>
<dbReference type="FunFam" id="2.40.50.140:FF:000061">
    <property type="entry name" value="ATP-dependent RNA helicase DHX8"/>
    <property type="match status" value="1"/>
</dbReference>
<name>A0A1Y2BUU5_9FUNG</name>
<dbReference type="InterPro" id="IPR049588">
    <property type="entry name" value="DHX8_GH2-like"/>
</dbReference>
<dbReference type="GO" id="GO:0016787">
    <property type="term" value="F:hydrolase activity"/>
    <property type="evidence" value="ECO:0007669"/>
    <property type="project" value="UniProtKB-KW"/>
</dbReference>
<evidence type="ECO:0000256" key="7">
    <source>
        <dbReference type="ARBA" id="ARBA00022840"/>
    </source>
</evidence>
<dbReference type="CDD" id="cd18791">
    <property type="entry name" value="SF2_C_RHA"/>
    <property type="match status" value="1"/>
</dbReference>
<dbReference type="Pfam" id="PF21010">
    <property type="entry name" value="HA2_C"/>
    <property type="match status" value="1"/>
</dbReference>
<evidence type="ECO:0000256" key="4">
    <source>
        <dbReference type="ARBA" id="ARBA00022741"/>
    </source>
</evidence>
<feature type="domain" description="Helicase ATP-binding" evidence="13">
    <location>
        <begin position="567"/>
        <end position="730"/>
    </location>
</feature>
<keyword evidence="9" id="KW-0539">Nucleus</keyword>
<dbReference type="SUPFAM" id="SSF50249">
    <property type="entry name" value="Nucleic acid-binding proteins"/>
    <property type="match status" value="1"/>
</dbReference>
<evidence type="ECO:0000259" key="13">
    <source>
        <dbReference type="PROSITE" id="PS51192"/>
    </source>
</evidence>
<dbReference type="SMART" id="SM00490">
    <property type="entry name" value="HELICc"/>
    <property type="match status" value="1"/>
</dbReference>
<accession>A0A1Y2BUU5</accession>
<keyword evidence="16" id="KW-1185">Reference proteome</keyword>
<dbReference type="OrthoDB" id="10253254at2759"/>
<evidence type="ECO:0000259" key="12">
    <source>
        <dbReference type="PROSITE" id="PS50126"/>
    </source>
</evidence>
<dbReference type="EMBL" id="MCGO01000043">
    <property type="protein sequence ID" value="ORY38513.1"/>
    <property type="molecule type" value="Genomic_DNA"/>
</dbReference>
<reference evidence="15 16" key="1">
    <citation type="submission" date="2016-07" db="EMBL/GenBank/DDBJ databases">
        <title>Pervasive Adenine N6-methylation of Active Genes in Fungi.</title>
        <authorList>
            <consortium name="DOE Joint Genome Institute"/>
            <person name="Mondo S.J."/>
            <person name="Dannebaum R.O."/>
            <person name="Kuo R.C."/>
            <person name="Labutti K."/>
            <person name="Haridas S."/>
            <person name="Kuo A."/>
            <person name="Salamov A."/>
            <person name="Ahrendt S.R."/>
            <person name="Lipzen A."/>
            <person name="Sullivan W."/>
            <person name="Andreopoulos W.B."/>
            <person name="Clum A."/>
            <person name="Lindquist E."/>
            <person name="Daum C."/>
            <person name="Ramamoorthy G.K."/>
            <person name="Gryganskyi A."/>
            <person name="Culley D."/>
            <person name="Magnuson J.K."/>
            <person name="James T.Y."/>
            <person name="O'Malley M.A."/>
            <person name="Stajich J.E."/>
            <person name="Spatafora J.W."/>
            <person name="Visel A."/>
            <person name="Grigoriev I.V."/>
        </authorList>
    </citation>
    <scope>NUCLEOTIDE SEQUENCE [LARGE SCALE GENOMIC DNA]</scope>
    <source>
        <strain evidence="15 16">JEL800</strain>
    </source>
</reference>
<dbReference type="InterPro" id="IPR044762">
    <property type="entry name" value="DHX8/Prp22_DEXHc"/>
</dbReference>
<evidence type="ECO:0000313" key="16">
    <source>
        <dbReference type="Proteomes" id="UP000193642"/>
    </source>
</evidence>
<dbReference type="AlphaFoldDB" id="A0A1Y2BUU5"/>
<keyword evidence="4" id="KW-0547">Nucleotide-binding</keyword>
<dbReference type="Pfam" id="PF00270">
    <property type="entry name" value="DEAD"/>
    <property type="match status" value="1"/>
</dbReference>
<evidence type="ECO:0000259" key="14">
    <source>
        <dbReference type="PROSITE" id="PS51194"/>
    </source>
</evidence>
<dbReference type="Gene3D" id="1.20.120.1080">
    <property type="match status" value="1"/>
</dbReference>
<dbReference type="SMART" id="SM00316">
    <property type="entry name" value="S1"/>
    <property type="match status" value="1"/>
</dbReference>
<dbReference type="InterPro" id="IPR002464">
    <property type="entry name" value="DNA/RNA_helicase_DEAH_CS"/>
</dbReference>
<dbReference type="EC" id="3.6.4.13" evidence="2"/>
<sequence>MTSVLDSNPLAKLDYLNLVNRIASELVNHTGISDKTLAEFIIALHAKSANLAVFTQKLSGVGAEFPASFVETLDRIILQMRPKDWSDWGLGSKKGKKKGKTEAALATAQLASTSSAANEWEDPESAEQRRINAAKFPGLAARDDRERARKLAEEEEASRASKKDSEVAGQAMDELEEIMRKRRRLADEEEEKEGGGRSERRERDDFGRDRDRDRDYDRRDRDRDGGRDRRDDRGRDDRDDRRYGKSNNSSSYTIDDAPVLYKIYDGKISNIRDFGAFVALEGIRGRVEGMVHIGSLVAGPTRIQNPNDVVQRNQRVKVKVMSIAGNRIGLSMKDVDQATGRDLSPNLRVKSREEMMQDSVRNPDRPVITSFSEIPVVDDVDTHSAAVKRISSPERWEIKQLIASGVLNPKDYPNIDEDQGLLNYEEKEEELDIEIVEEEPIFLKGQTKNSILLSPIKVIKNPDGSLNRAALQGASLAKERREIRQQQASAEADSVPRDLNRAWADPLAEKGDKQFAQDVRGSGQTENVSEWKKATFNNATSYGRITSLSIKEQRESLPIFKLRDELVRAVDGNQVLVVVGDTGSGKTTQMAQYLAEEGFLSRGMLGCTQPRRVAAMSVAKRVAEEVGCRLGQEVGYTIRFEDCTSPETKLKYMTDGMLLREILIDPELKRYAIIVLDEAHERTIATDVLFGLLKDTVKKRPDFKLIVTSATLDAEKFSSYFFNCPIFTIPGRTYPVETLYAKEPESDYMDSALITIMQIHLSEPPGDILVFLTGAEEIETAAEILYERMKALGPMVPELLILPKMRVGTNVAETSITIDGIYYVIDPGFVKQSAYDAKLAMDNLVVIPISQAQARQRAGRAGRTGPGKCYRLYTESAYRNEMLPNTVPEIQRQNLTNTVLTLKAMGINDLLNFGFMDPPPVNTLITAMETLYQLGALDQEGLLTRLGRKMAEFPLEPNLSKMLILSVDLGCSDEILTIVAMLSAQNIFYRPKEKQALADQKKAKFHQAEGDHLTLLTVYNGWKASKFSSAWCYENFIQARSMKRAQDVRKQMLGIMDRYHQDIVSCGKNYNKVRRAICGGFFKNVAKKDPQEGYKTLVEGTPVYIHPSSALFNKQPEWVIYHELVLTTKEYMRECIAIEPKWLVEAAPAFFKTTDPNKISKRKRQEKIEPLYNRYEKPDEWRISRQGGGARVSQTF</sequence>
<dbReference type="GO" id="GO:0000390">
    <property type="term" value="P:spliceosomal complex disassembly"/>
    <property type="evidence" value="ECO:0007669"/>
    <property type="project" value="TreeGrafter"/>
</dbReference>
<dbReference type="InterPro" id="IPR027417">
    <property type="entry name" value="P-loop_NTPase"/>
</dbReference>
<dbReference type="FunFam" id="1.20.120.1080:FF:000001">
    <property type="entry name" value="Pre-mRNA-splicing factor ATP-dependent RNA helicase"/>
    <property type="match status" value="1"/>
</dbReference>
<feature type="compositionally biased region" description="Basic and acidic residues" evidence="11">
    <location>
        <begin position="193"/>
        <end position="243"/>
    </location>
</feature>
<keyword evidence="6" id="KW-0347">Helicase</keyword>
<keyword evidence="7" id="KW-0067">ATP-binding</keyword>
<comment type="catalytic activity">
    <reaction evidence="10">
        <text>ATP + H2O = ADP + phosphate + H(+)</text>
        <dbReference type="Rhea" id="RHEA:13065"/>
        <dbReference type="ChEBI" id="CHEBI:15377"/>
        <dbReference type="ChEBI" id="CHEBI:15378"/>
        <dbReference type="ChEBI" id="CHEBI:30616"/>
        <dbReference type="ChEBI" id="CHEBI:43474"/>
        <dbReference type="ChEBI" id="CHEBI:456216"/>
        <dbReference type="EC" id="3.6.4.13"/>
    </reaction>
</comment>
<comment type="subcellular location">
    <subcellularLocation>
        <location evidence="1">Nucleus</location>
    </subcellularLocation>
</comment>
<feature type="domain" description="S1 motif" evidence="12">
    <location>
        <begin position="261"/>
        <end position="333"/>
    </location>
</feature>
<dbReference type="CDD" id="cd21691">
    <property type="entry name" value="GH2-like_DHX8"/>
    <property type="match status" value="1"/>
</dbReference>
<feature type="domain" description="Helicase C-terminal" evidence="14">
    <location>
        <begin position="735"/>
        <end position="906"/>
    </location>
</feature>
<dbReference type="GO" id="GO:0005684">
    <property type="term" value="C:U2-type spliceosomal complex"/>
    <property type="evidence" value="ECO:0007669"/>
    <property type="project" value="UniProtKB-ARBA"/>
</dbReference>
<dbReference type="Pfam" id="PF04408">
    <property type="entry name" value="WHD_HA2"/>
    <property type="match status" value="1"/>
</dbReference>
<dbReference type="PROSITE" id="PS51194">
    <property type="entry name" value="HELICASE_CTER"/>
    <property type="match status" value="1"/>
</dbReference>
<dbReference type="GO" id="GO:0003723">
    <property type="term" value="F:RNA binding"/>
    <property type="evidence" value="ECO:0007669"/>
    <property type="project" value="TreeGrafter"/>
</dbReference>
<dbReference type="Gene3D" id="3.40.50.300">
    <property type="entry name" value="P-loop containing nucleotide triphosphate hydrolases"/>
    <property type="match status" value="3"/>
</dbReference>
<dbReference type="PROSITE" id="PS00690">
    <property type="entry name" value="DEAH_ATP_HELICASE"/>
    <property type="match status" value="1"/>
</dbReference>
<dbReference type="Pfam" id="PF07717">
    <property type="entry name" value="OB_NTP_bind"/>
    <property type="match status" value="1"/>
</dbReference>
<evidence type="ECO:0000256" key="11">
    <source>
        <dbReference type="SAM" id="MobiDB-lite"/>
    </source>
</evidence>
<dbReference type="Gene3D" id="2.40.50.140">
    <property type="entry name" value="Nucleic acid-binding proteins"/>
    <property type="match status" value="1"/>
</dbReference>
<evidence type="ECO:0000256" key="2">
    <source>
        <dbReference type="ARBA" id="ARBA00012552"/>
    </source>
</evidence>
<dbReference type="SMART" id="SM00487">
    <property type="entry name" value="DEXDc"/>
    <property type="match status" value="1"/>
</dbReference>
<dbReference type="InterPro" id="IPR007502">
    <property type="entry name" value="Helicase-assoc_dom"/>
</dbReference>
<dbReference type="Proteomes" id="UP000193642">
    <property type="component" value="Unassembled WGS sequence"/>
</dbReference>
<dbReference type="PANTHER" id="PTHR18934:SF85">
    <property type="entry name" value="ATP-DEPENDENT RNA HELICASE DHX8"/>
    <property type="match status" value="1"/>
</dbReference>
<evidence type="ECO:0000256" key="1">
    <source>
        <dbReference type="ARBA" id="ARBA00004123"/>
    </source>
</evidence>
<dbReference type="SUPFAM" id="SSF52540">
    <property type="entry name" value="P-loop containing nucleoside triphosphate hydrolases"/>
    <property type="match status" value="1"/>
</dbReference>
<dbReference type="FunFam" id="3.40.50.300:FF:003016">
    <property type="entry name" value="DEAH-box helicase 9"/>
    <property type="match status" value="1"/>
</dbReference>
<dbReference type="InterPro" id="IPR003029">
    <property type="entry name" value="S1_domain"/>
</dbReference>
<keyword evidence="8" id="KW-0508">mRNA splicing</keyword>
<dbReference type="PANTHER" id="PTHR18934">
    <property type="entry name" value="ATP-DEPENDENT RNA HELICASE"/>
    <property type="match status" value="1"/>
</dbReference>
<dbReference type="InterPro" id="IPR049621">
    <property type="entry name" value="S1_DHX8_helicase"/>
</dbReference>
<gene>
    <name evidence="15" type="ORF">BCR33DRAFT_853873</name>
</gene>
<dbReference type="GO" id="GO:0005524">
    <property type="term" value="F:ATP binding"/>
    <property type="evidence" value="ECO:0007669"/>
    <property type="project" value="UniProtKB-KW"/>
</dbReference>
<dbReference type="GO" id="GO:0003724">
    <property type="term" value="F:RNA helicase activity"/>
    <property type="evidence" value="ECO:0007669"/>
    <property type="project" value="UniProtKB-EC"/>
</dbReference>
<dbReference type="InterPro" id="IPR001650">
    <property type="entry name" value="Helicase_C-like"/>
</dbReference>
<evidence type="ECO:0000256" key="5">
    <source>
        <dbReference type="ARBA" id="ARBA00022801"/>
    </source>
</evidence>
<evidence type="ECO:0000256" key="6">
    <source>
        <dbReference type="ARBA" id="ARBA00022806"/>
    </source>
</evidence>
<dbReference type="InterPro" id="IPR048333">
    <property type="entry name" value="HA2_WH"/>
</dbReference>
<dbReference type="InterPro" id="IPR011545">
    <property type="entry name" value="DEAD/DEAH_box_helicase_dom"/>
</dbReference>
<dbReference type="PROSITE" id="PS51192">
    <property type="entry name" value="HELICASE_ATP_BIND_1"/>
    <property type="match status" value="1"/>
</dbReference>
<dbReference type="CDD" id="cd17971">
    <property type="entry name" value="DEXHc_DHX8"/>
    <property type="match status" value="1"/>
</dbReference>
<dbReference type="Pfam" id="PF00575">
    <property type="entry name" value="S1"/>
    <property type="match status" value="1"/>
</dbReference>
<evidence type="ECO:0000313" key="15">
    <source>
        <dbReference type="EMBL" id="ORY38513.1"/>
    </source>
</evidence>
<evidence type="ECO:0000256" key="9">
    <source>
        <dbReference type="ARBA" id="ARBA00023242"/>
    </source>
</evidence>
<dbReference type="InterPro" id="IPR012340">
    <property type="entry name" value="NA-bd_OB-fold"/>
</dbReference>
<dbReference type="FunFam" id="3.40.50.300:FF:000191">
    <property type="entry name" value="Pre-mRNA-splicing factor ATP-dependent RNA helicase"/>
    <property type="match status" value="1"/>
</dbReference>
<organism evidence="15 16">
    <name type="scientific">Rhizoclosmatium globosum</name>
    <dbReference type="NCBI Taxonomy" id="329046"/>
    <lineage>
        <taxon>Eukaryota</taxon>
        <taxon>Fungi</taxon>
        <taxon>Fungi incertae sedis</taxon>
        <taxon>Chytridiomycota</taxon>
        <taxon>Chytridiomycota incertae sedis</taxon>
        <taxon>Chytridiomycetes</taxon>
        <taxon>Chytridiales</taxon>
        <taxon>Chytriomycetaceae</taxon>
        <taxon>Rhizoclosmatium</taxon>
    </lineage>
</organism>
<keyword evidence="3" id="KW-0507">mRNA processing</keyword>
<evidence type="ECO:0000256" key="8">
    <source>
        <dbReference type="ARBA" id="ARBA00023187"/>
    </source>
</evidence>
<dbReference type="STRING" id="329046.A0A1Y2BUU5"/>
<feature type="region of interest" description="Disordered" evidence="11">
    <location>
        <begin position="109"/>
        <end position="252"/>
    </location>
</feature>